<dbReference type="Pfam" id="PF02574">
    <property type="entry name" value="S-methyl_trans"/>
    <property type="match status" value="1"/>
</dbReference>
<keyword evidence="9" id="KW-0274">FAD</keyword>
<evidence type="ECO:0000256" key="3">
    <source>
        <dbReference type="ARBA" id="ARBA00010398"/>
    </source>
</evidence>
<keyword evidence="10 14" id="KW-0560">Oxidoreductase</keyword>
<comment type="cofactor">
    <cofactor evidence="1">
        <name>FAD</name>
        <dbReference type="ChEBI" id="CHEBI:57692"/>
    </cofactor>
</comment>
<evidence type="ECO:0000256" key="2">
    <source>
        <dbReference type="ARBA" id="ARBA00004777"/>
    </source>
</evidence>
<dbReference type="CDD" id="cd00537">
    <property type="entry name" value="MTHFR"/>
    <property type="match status" value="1"/>
</dbReference>
<evidence type="ECO:0000256" key="6">
    <source>
        <dbReference type="ARBA" id="ARBA00022679"/>
    </source>
</evidence>
<dbReference type="SUPFAM" id="SSF82282">
    <property type="entry name" value="Homocysteine S-methyltransferase"/>
    <property type="match status" value="1"/>
</dbReference>
<evidence type="ECO:0000256" key="8">
    <source>
        <dbReference type="ARBA" id="ARBA00022723"/>
    </source>
</evidence>
<dbReference type="InterPro" id="IPR036589">
    <property type="entry name" value="HCY_dom_sf"/>
</dbReference>
<dbReference type="InterPro" id="IPR003171">
    <property type="entry name" value="Mehydrof_redctse-like"/>
</dbReference>
<dbReference type="Pfam" id="PF02219">
    <property type="entry name" value="MTHFR"/>
    <property type="match status" value="1"/>
</dbReference>
<dbReference type="UniPathway" id="UPA00193"/>
<dbReference type="EMBL" id="LR778114">
    <property type="protein sequence ID" value="CAB1130194.1"/>
    <property type="molecule type" value="Genomic_DNA"/>
</dbReference>
<evidence type="ECO:0000313" key="14">
    <source>
        <dbReference type="EMBL" id="CAB1130194.1"/>
    </source>
</evidence>
<dbReference type="Proteomes" id="UP000503399">
    <property type="component" value="Chromosome"/>
</dbReference>
<dbReference type="GO" id="GO:0032259">
    <property type="term" value="P:methylation"/>
    <property type="evidence" value="ECO:0007669"/>
    <property type="project" value="UniProtKB-KW"/>
</dbReference>
<feature type="binding site" evidence="12">
    <location>
        <position position="293"/>
    </location>
    <ligand>
        <name>Zn(2+)</name>
        <dbReference type="ChEBI" id="CHEBI:29105"/>
    </ligand>
</feature>
<protein>
    <submittedName>
        <fullName evidence="14">5,10-methylenetetrahydrofolate reductase / Homolog of homocysteine-binding domain</fullName>
        <ecNumber evidence="14">1.5.1.20</ecNumber>
    </submittedName>
</protein>
<dbReference type="AlphaFoldDB" id="A0A6F8ZJS5"/>
<dbReference type="GO" id="GO:0050667">
    <property type="term" value="P:homocysteine metabolic process"/>
    <property type="evidence" value="ECO:0007669"/>
    <property type="project" value="TreeGrafter"/>
</dbReference>
<dbReference type="GO" id="GO:0008705">
    <property type="term" value="F:methionine synthase activity"/>
    <property type="evidence" value="ECO:0007669"/>
    <property type="project" value="TreeGrafter"/>
</dbReference>
<proteinExistence type="inferred from homology"/>
<dbReference type="PROSITE" id="PS50970">
    <property type="entry name" value="HCY"/>
    <property type="match status" value="1"/>
</dbReference>
<dbReference type="GO" id="GO:0046872">
    <property type="term" value="F:metal ion binding"/>
    <property type="evidence" value="ECO:0007669"/>
    <property type="project" value="UniProtKB-KW"/>
</dbReference>
<evidence type="ECO:0000256" key="5">
    <source>
        <dbReference type="ARBA" id="ARBA00022630"/>
    </source>
</evidence>
<dbReference type="InterPro" id="IPR050554">
    <property type="entry name" value="Met_Synthase/Corrinoid"/>
</dbReference>
<dbReference type="InterPro" id="IPR003726">
    <property type="entry name" value="HCY_dom"/>
</dbReference>
<evidence type="ECO:0000313" key="15">
    <source>
        <dbReference type="Proteomes" id="UP000503399"/>
    </source>
</evidence>
<organism evidence="14 15">
    <name type="scientific">Candidatus Hydrogenisulfobacillus filiaventi</name>
    <dbReference type="NCBI Taxonomy" id="2707344"/>
    <lineage>
        <taxon>Bacteria</taxon>
        <taxon>Bacillati</taxon>
        <taxon>Bacillota</taxon>
        <taxon>Clostridia</taxon>
        <taxon>Eubacteriales</taxon>
        <taxon>Clostridiales Family XVII. Incertae Sedis</taxon>
        <taxon>Candidatus Hydrogenisulfobacillus</taxon>
    </lineage>
</organism>
<dbReference type="GO" id="GO:0035999">
    <property type="term" value="P:tetrahydrofolate interconversion"/>
    <property type="evidence" value="ECO:0007669"/>
    <property type="project" value="UniProtKB-UniPathway"/>
</dbReference>
<sequence length="633" mass="66326">MEPQATELEALLADPRRTLIGDGALGTWLAAAGVAPEDQPWLVLRDPDRILDLHLAYLQAGARLLETATFLANRVKLAALGREDIDVYTVNRRAAQLARHARDTFGEPAWVLGSLGPLGPRVVLPGEEAGPADLPYETAYAAYREAVSGLVAGGVDGFIVETLSDLGTARAAVAAIRAESALPVVVTFAFSLEGTTLYGLTPEAAAEGVLDLPGGPPAVVGANCGTGPSPLLDAVLRMAPILRGHGIRLAAIPNAGQPHLHGQALEYPASPDYMATLVPALKAAGCAVIGGCCGTTPAHIAAMAAADRREAEPVSGRLELAGGEERPADGGGPQPSPLESRLQAGRFVISVELDPPRGANPARLLAAARTLAAAGVDAVNVADSPMARVRMSAMATGRLIREAAGLDIILHFTTRDRNLMGLESDLLGAYALGMQNILCLTGDPPALGDYAASTAVYDLDSVGLVQVLQRFKAGEDSFGHSIGQPLRFLAGVGANPNHPDLKEEAVRVRRKLEAGADFIMTQPLYDAGRYLAWLDAVGPLPVPVLVGVMPLVSYRQAEYLHHEVPGIDIPEAVREAMRQAGQDGARVGMELALAFLEALPGNLAGIYLVPSFNKVEPLLPLIEAARRRYSRAG</sequence>
<keyword evidence="5" id="KW-0285">Flavoprotein</keyword>
<dbReference type="Gene3D" id="3.20.20.220">
    <property type="match status" value="1"/>
</dbReference>
<dbReference type="InterPro" id="IPR029041">
    <property type="entry name" value="FAD-linked_oxidoreductase-like"/>
</dbReference>
<dbReference type="PANTHER" id="PTHR45833">
    <property type="entry name" value="METHIONINE SYNTHASE"/>
    <property type="match status" value="1"/>
</dbReference>
<evidence type="ECO:0000256" key="9">
    <source>
        <dbReference type="ARBA" id="ARBA00022827"/>
    </source>
</evidence>
<evidence type="ECO:0000256" key="11">
    <source>
        <dbReference type="ARBA" id="ARBA00023285"/>
    </source>
</evidence>
<comment type="similarity">
    <text evidence="3">Belongs to the vitamin-B12 dependent methionine synthase family.</text>
</comment>
<feature type="binding site" evidence="12">
    <location>
        <position position="292"/>
    </location>
    <ligand>
        <name>Zn(2+)</name>
        <dbReference type="ChEBI" id="CHEBI:29105"/>
    </ligand>
</feature>
<dbReference type="GO" id="GO:0005829">
    <property type="term" value="C:cytosol"/>
    <property type="evidence" value="ECO:0007669"/>
    <property type="project" value="TreeGrafter"/>
</dbReference>
<keyword evidence="6 12" id="KW-0808">Transferase</keyword>
<evidence type="ECO:0000256" key="10">
    <source>
        <dbReference type="ARBA" id="ARBA00023002"/>
    </source>
</evidence>
<comment type="pathway">
    <text evidence="2">One-carbon metabolism; tetrahydrofolate interconversion.</text>
</comment>
<comment type="cofactor">
    <cofactor evidence="12">
        <name>Zn(2+)</name>
        <dbReference type="ChEBI" id="CHEBI:29105"/>
    </cofactor>
</comment>
<keyword evidence="4 12" id="KW-0489">Methyltransferase</keyword>
<dbReference type="SUPFAM" id="SSF51730">
    <property type="entry name" value="FAD-linked oxidoreductase"/>
    <property type="match status" value="1"/>
</dbReference>
<keyword evidence="12" id="KW-0862">Zinc</keyword>
<evidence type="ECO:0000256" key="7">
    <source>
        <dbReference type="ARBA" id="ARBA00022691"/>
    </source>
</evidence>
<evidence type="ECO:0000256" key="4">
    <source>
        <dbReference type="ARBA" id="ARBA00022603"/>
    </source>
</evidence>
<reference evidence="14 15" key="1">
    <citation type="submission" date="2020-02" db="EMBL/GenBank/DDBJ databases">
        <authorList>
            <person name="Hogendoorn C."/>
        </authorList>
    </citation>
    <scope>NUCLEOTIDE SEQUENCE [LARGE SCALE GENOMIC DNA]</scope>
    <source>
        <strain evidence="14">R501</strain>
    </source>
</reference>
<evidence type="ECO:0000256" key="12">
    <source>
        <dbReference type="PROSITE-ProRule" id="PRU00333"/>
    </source>
</evidence>
<keyword evidence="7" id="KW-0949">S-adenosyl-L-methionine</keyword>
<dbReference type="PANTHER" id="PTHR45833:SF1">
    <property type="entry name" value="METHIONINE SYNTHASE"/>
    <property type="match status" value="1"/>
</dbReference>
<feature type="binding site" evidence="12">
    <location>
        <position position="224"/>
    </location>
    <ligand>
        <name>Zn(2+)</name>
        <dbReference type="ChEBI" id="CHEBI:29105"/>
    </ligand>
</feature>
<dbReference type="NCBIfam" id="NF006396">
    <property type="entry name" value="PRK08645.1"/>
    <property type="match status" value="1"/>
</dbReference>
<gene>
    <name evidence="14" type="ORF">R50_2705</name>
</gene>
<dbReference type="Gene3D" id="3.20.20.330">
    <property type="entry name" value="Homocysteine-binding-like domain"/>
    <property type="match status" value="1"/>
</dbReference>
<dbReference type="EC" id="1.5.1.20" evidence="14"/>
<evidence type="ECO:0000259" key="13">
    <source>
        <dbReference type="PROSITE" id="PS50970"/>
    </source>
</evidence>
<dbReference type="GO" id="GO:0004489">
    <property type="term" value="F:methylenetetrahydrofolate reductase [NAD(P)H] activity"/>
    <property type="evidence" value="ECO:0007669"/>
    <property type="project" value="UniProtKB-EC"/>
</dbReference>
<keyword evidence="11" id="KW-0170">Cobalt</keyword>
<feature type="domain" description="Hcy-binding" evidence="13">
    <location>
        <begin position="7"/>
        <end position="307"/>
    </location>
</feature>
<accession>A0A6F8ZJS5</accession>
<dbReference type="KEGG" id="hfv:R50_2705"/>
<name>A0A6F8ZJS5_9FIRM</name>
<keyword evidence="8 12" id="KW-0479">Metal-binding</keyword>
<evidence type="ECO:0000256" key="1">
    <source>
        <dbReference type="ARBA" id="ARBA00001974"/>
    </source>
</evidence>
<keyword evidence="15" id="KW-1185">Reference proteome</keyword>